<evidence type="ECO:0000313" key="3">
    <source>
        <dbReference type="Proteomes" id="UP001140091"/>
    </source>
</evidence>
<protein>
    <submittedName>
        <fullName evidence="2">Uncharacterized protein</fullName>
    </submittedName>
</protein>
<dbReference type="AlphaFoldDB" id="A0A9W8MH47"/>
<name>A0A9W8MH47_9AGAR</name>
<evidence type="ECO:0000313" key="2">
    <source>
        <dbReference type="EMBL" id="KAJ2931775.1"/>
    </source>
</evidence>
<dbReference type="EMBL" id="JANBPK010000804">
    <property type="protein sequence ID" value="KAJ2931775.1"/>
    <property type="molecule type" value="Genomic_DNA"/>
</dbReference>
<keyword evidence="3" id="KW-1185">Reference proteome</keyword>
<organism evidence="2 3">
    <name type="scientific">Candolleomyces eurysporus</name>
    <dbReference type="NCBI Taxonomy" id="2828524"/>
    <lineage>
        <taxon>Eukaryota</taxon>
        <taxon>Fungi</taxon>
        <taxon>Dikarya</taxon>
        <taxon>Basidiomycota</taxon>
        <taxon>Agaricomycotina</taxon>
        <taxon>Agaricomycetes</taxon>
        <taxon>Agaricomycetidae</taxon>
        <taxon>Agaricales</taxon>
        <taxon>Agaricineae</taxon>
        <taxon>Psathyrellaceae</taxon>
        <taxon>Candolleomyces</taxon>
    </lineage>
</organism>
<proteinExistence type="predicted"/>
<feature type="region of interest" description="Disordered" evidence="1">
    <location>
        <begin position="1"/>
        <end position="22"/>
    </location>
</feature>
<feature type="region of interest" description="Disordered" evidence="1">
    <location>
        <begin position="198"/>
        <end position="226"/>
    </location>
</feature>
<dbReference type="Proteomes" id="UP001140091">
    <property type="component" value="Unassembled WGS sequence"/>
</dbReference>
<comment type="caution">
    <text evidence="2">The sequence shown here is derived from an EMBL/GenBank/DDBJ whole genome shotgun (WGS) entry which is preliminary data.</text>
</comment>
<reference evidence="2" key="1">
    <citation type="submission" date="2022-06" db="EMBL/GenBank/DDBJ databases">
        <title>Genome Sequence of Candolleomyces eurysporus.</title>
        <authorList>
            <person name="Buettner E."/>
        </authorList>
    </citation>
    <scope>NUCLEOTIDE SEQUENCE</scope>
    <source>
        <strain evidence="2">VTCC 930004</strain>
    </source>
</reference>
<feature type="compositionally biased region" description="Low complexity" evidence="1">
    <location>
        <begin position="204"/>
        <end position="219"/>
    </location>
</feature>
<accession>A0A9W8MH47</accession>
<sequence length="226" mass="24606">MPGPSNTKQPKSVKLKGEQRAQSVMPTLMADPRPAPDVVPVPPIPCPYETRLQTQGRPIRTFDKYPILVSSLESVEAYLNPHTTFLTDEVSYRQLYMGISRLQPHIINAAFHDFDTCMNKDLAGLCDHVSLFLRRLAPEHFERVLNKPSWSWVNTNTPTSGEACQVTGEVLDLVPSSPSVSVAASLPPHEVISVHDTDDNADLATPDPSAASEPAAVSAKDPVMGG</sequence>
<gene>
    <name evidence="2" type="ORF">H1R20_g5319</name>
</gene>
<evidence type="ECO:0000256" key="1">
    <source>
        <dbReference type="SAM" id="MobiDB-lite"/>
    </source>
</evidence>
<dbReference type="OrthoDB" id="10500683at2759"/>
<feature type="non-terminal residue" evidence="2">
    <location>
        <position position="1"/>
    </location>
</feature>
<feature type="compositionally biased region" description="Polar residues" evidence="1">
    <location>
        <begin position="1"/>
        <end position="10"/>
    </location>
</feature>